<accession>A0A0W0X4N8</accession>
<keyword evidence="2" id="KW-1185">Reference proteome</keyword>
<dbReference type="InterPro" id="IPR011990">
    <property type="entry name" value="TPR-like_helical_dom_sf"/>
</dbReference>
<dbReference type="Proteomes" id="UP000054725">
    <property type="component" value="Unassembled WGS sequence"/>
</dbReference>
<proteinExistence type="predicted"/>
<organism evidence="1 2">
    <name type="scientific">Legionella nautarum</name>
    <dbReference type="NCBI Taxonomy" id="45070"/>
    <lineage>
        <taxon>Bacteria</taxon>
        <taxon>Pseudomonadati</taxon>
        <taxon>Pseudomonadota</taxon>
        <taxon>Gammaproteobacteria</taxon>
        <taxon>Legionellales</taxon>
        <taxon>Legionellaceae</taxon>
        <taxon>Legionella</taxon>
    </lineage>
</organism>
<evidence type="ECO:0000313" key="2">
    <source>
        <dbReference type="Proteomes" id="UP000054725"/>
    </source>
</evidence>
<dbReference type="STRING" id="45070.Lnau_0199"/>
<protein>
    <submittedName>
        <fullName evidence="1">Uncharacterized protein</fullName>
    </submittedName>
</protein>
<evidence type="ECO:0000313" key="1">
    <source>
        <dbReference type="EMBL" id="KTD39432.1"/>
    </source>
</evidence>
<dbReference type="Gene3D" id="1.25.40.10">
    <property type="entry name" value="Tetratricopeptide repeat domain"/>
    <property type="match status" value="1"/>
</dbReference>
<gene>
    <name evidence="1" type="ORF">Lnau_0199</name>
</gene>
<name>A0A0W0X4N8_9GAMM</name>
<reference evidence="1 2" key="1">
    <citation type="submission" date="2015-11" db="EMBL/GenBank/DDBJ databases">
        <title>Genomic analysis of 38 Legionella species identifies large and diverse effector repertoires.</title>
        <authorList>
            <person name="Burstein D."/>
            <person name="Amaro F."/>
            <person name="Zusman T."/>
            <person name="Lifshitz Z."/>
            <person name="Cohen O."/>
            <person name="Gilbert J.A."/>
            <person name="Pupko T."/>
            <person name="Shuman H.A."/>
            <person name="Segal G."/>
        </authorList>
    </citation>
    <scope>NUCLEOTIDE SEQUENCE [LARGE SCALE GENOMIC DNA]</scope>
    <source>
        <strain evidence="1 2">ATCC 49506</strain>
    </source>
</reference>
<dbReference type="PATRIC" id="fig|45070.6.peg.206"/>
<dbReference type="AlphaFoldDB" id="A0A0W0X4N8"/>
<dbReference type="EMBL" id="LNYO01000001">
    <property type="protein sequence ID" value="KTD39432.1"/>
    <property type="molecule type" value="Genomic_DNA"/>
</dbReference>
<dbReference type="OrthoDB" id="5649495at2"/>
<sequence length="294" mass="33541">MTSLSAANKKKRKFFGWWQILVFVLLLVGLFLLLFPKGLFINTVLHNTKPSRVSVSFLKNLIAKDPTNVGLRMNLAQQALALGELQEAKQAIAPLINFSPSTETQWRALWLYYQISRVETFQLRPNTLTRREKEAYLKSLQTLLANSPYLNSDEQVQLADEALATNTPEVADRLFKKVMLRDKKRPIAFYVKAAKAALFVKDYEGSAEFYRMAMERSTTTEDKRLYFTKALESLIASGNPTKTLAFAEKNIDGLKDDQTTLVYITKLALRAGQQQVAEHYVGQLLHLRYQDLPE</sequence>
<dbReference type="Pfam" id="PF14559">
    <property type="entry name" value="TPR_19"/>
    <property type="match status" value="1"/>
</dbReference>
<comment type="caution">
    <text evidence="1">The sequence shown here is derived from an EMBL/GenBank/DDBJ whole genome shotgun (WGS) entry which is preliminary data.</text>
</comment>
<dbReference type="RefSeq" id="WP_058503284.1">
    <property type="nucleotide sequence ID" value="NZ_CAAAIF010000002.1"/>
</dbReference>
<dbReference type="SUPFAM" id="SSF48452">
    <property type="entry name" value="TPR-like"/>
    <property type="match status" value="1"/>
</dbReference>